<dbReference type="EMBL" id="JARAKH010000003">
    <property type="protein sequence ID" value="KAK8405417.1"/>
    <property type="molecule type" value="Genomic_DNA"/>
</dbReference>
<evidence type="ECO:0000313" key="1">
    <source>
        <dbReference type="EMBL" id="KAK8405417.1"/>
    </source>
</evidence>
<keyword evidence="2" id="KW-1185">Reference proteome</keyword>
<comment type="caution">
    <text evidence="1">The sequence shown here is derived from an EMBL/GenBank/DDBJ whole genome shotgun (WGS) entry which is preliminary data.</text>
</comment>
<name>A0AAW0UZ83_SCYPA</name>
<gene>
    <name evidence="1" type="ORF">O3P69_001753</name>
</gene>
<evidence type="ECO:0000313" key="2">
    <source>
        <dbReference type="Proteomes" id="UP001487740"/>
    </source>
</evidence>
<reference evidence="1 2" key="1">
    <citation type="submission" date="2023-03" db="EMBL/GenBank/DDBJ databases">
        <title>High-quality genome of Scylla paramamosain provides insights in environmental adaptation.</title>
        <authorList>
            <person name="Zhang L."/>
        </authorList>
    </citation>
    <scope>NUCLEOTIDE SEQUENCE [LARGE SCALE GENOMIC DNA]</scope>
    <source>
        <strain evidence="1">LZ_2023a</strain>
        <tissue evidence="1">Muscle</tissue>
    </source>
</reference>
<accession>A0AAW0UZ83</accession>
<proteinExistence type="predicted"/>
<protein>
    <submittedName>
        <fullName evidence="1">Uncharacterized protein</fullName>
    </submittedName>
</protein>
<dbReference type="Proteomes" id="UP001487740">
    <property type="component" value="Unassembled WGS sequence"/>
</dbReference>
<organism evidence="1 2">
    <name type="scientific">Scylla paramamosain</name>
    <name type="common">Mud crab</name>
    <dbReference type="NCBI Taxonomy" id="85552"/>
    <lineage>
        <taxon>Eukaryota</taxon>
        <taxon>Metazoa</taxon>
        <taxon>Ecdysozoa</taxon>
        <taxon>Arthropoda</taxon>
        <taxon>Crustacea</taxon>
        <taxon>Multicrustacea</taxon>
        <taxon>Malacostraca</taxon>
        <taxon>Eumalacostraca</taxon>
        <taxon>Eucarida</taxon>
        <taxon>Decapoda</taxon>
        <taxon>Pleocyemata</taxon>
        <taxon>Brachyura</taxon>
        <taxon>Eubrachyura</taxon>
        <taxon>Portunoidea</taxon>
        <taxon>Portunidae</taxon>
        <taxon>Portuninae</taxon>
        <taxon>Scylla</taxon>
    </lineage>
</organism>
<sequence length="285" mass="33383">MVQDLAYETVEAIIPFWQMARIKMITRQNCMKLFMKLHDKHRALMKSKGRASDPEGKRSAFVLELDSLFDIGAPDAVQDIESNRLLSMEKKDGDIRFYQDQRTERKGCMLGHDKIFETDPSNKYNIGQRYMVEFIEDPTHLTTLHWDGHHILKVIVGAVWEKLFGKVKSPENPWFRHFKDVWGKLTTDTPKTLMIRSKWLREKKRDCEEILHDILMSEKPPIANYKEMAELTVIVLGGTPPHGIHWSQSGAIHQARWMARNLYSMKMLMFCDQLEYDEETVAKLE</sequence>
<dbReference type="AlphaFoldDB" id="A0AAW0UZ83"/>